<keyword evidence="25" id="KW-1185">Reference proteome</keyword>
<evidence type="ECO:0000256" key="1">
    <source>
        <dbReference type="ARBA" id="ARBA00004162"/>
    </source>
</evidence>
<dbReference type="SUPFAM" id="SSF56219">
    <property type="entry name" value="DNase I-like"/>
    <property type="match status" value="1"/>
</dbReference>
<evidence type="ECO:0000256" key="18">
    <source>
        <dbReference type="ARBA" id="ARBA00047899"/>
    </source>
</evidence>
<comment type="subcellular location">
    <subcellularLocation>
        <location evidence="1">Cell membrane</location>
        <topology evidence="1">Single-pass membrane protein</topology>
    </subcellularLocation>
    <subcellularLocation>
        <location evidence="2">Membrane</location>
        <topology evidence="2">Single-pass type I membrane protein</topology>
    </subcellularLocation>
</comment>
<dbReference type="Pfam" id="PF11721">
    <property type="entry name" value="Malectin"/>
    <property type="match status" value="1"/>
</dbReference>
<dbReference type="Pfam" id="PF00560">
    <property type="entry name" value="LRR_1"/>
    <property type="match status" value="1"/>
</dbReference>
<evidence type="ECO:0000256" key="16">
    <source>
        <dbReference type="ARBA" id="ARBA00023170"/>
    </source>
</evidence>
<dbReference type="SUPFAM" id="SSF56112">
    <property type="entry name" value="Protein kinase-like (PK-like)"/>
    <property type="match status" value="1"/>
</dbReference>
<dbReference type="FunFam" id="1.10.510.10:FF:000044">
    <property type="entry name" value="Putative LRR receptor-like serine/threonine-protein kinase"/>
    <property type="match status" value="1"/>
</dbReference>
<dbReference type="FunFam" id="2.60.120.430:FF:000004">
    <property type="entry name" value="Putative leucine-rich repeat receptor-like serine/threonine-protein kinase"/>
    <property type="match status" value="1"/>
</dbReference>
<evidence type="ECO:0000256" key="7">
    <source>
        <dbReference type="ARBA" id="ARBA00022679"/>
    </source>
</evidence>
<dbReference type="SMART" id="SM00220">
    <property type="entry name" value="S_TKc"/>
    <property type="match status" value="1"/>
</dbReference>
<dbReference type="InterPro" id="IPR001245">
    <property type="entry name" value="Ser-Thr/Tyr_kinase_cat_dom"/>
</dbReference>
<evidence type="ECO:0000256" key="14">
    <source>
        <dbReference type="ARBA" id="ARBA00022989"/>
    </source>
</evidence>
<keyword evidence="6" id="KW-0433">Leucine-rich repeat</keyword>
<evidence type="ECO:0000256" key="8">
    <source>
        <dbReference type="ARBA" id="ARBA00022692"/>
    </source>
</evidence>
<keyword evidence="14 21" id="KW-1133">Transmembrane helix</keyword>
<dbReference type="GO" id="GO:0005524">
    <property type="term" value="F:ATP binding"/>
    <property type="evidence" value="ECO:0007669"/>
    <property type="project" value="UniProtKB-UniRule"/>
</dbReference>
<reference evidence="24" key="1">
    <citation type="submission" date="2020-10" db="EMBL/GenBank/DDBJ databases">
        <authorList>
            <person name="Han B."/>
            <person name="Lu T."/>
            <person name="Zhao Q."/>
            <person name="Huang X."/>
            <person name="Zhao Y."/>
        </authorList>
    </citation>
    <scope>NUCLEOTIDE SEQUENCE</scope>
</reference>
<evidence type="ECO:0000313" key="25">
    <source>
        <dbReference type="Proteomes" id="UP000604825"/>
    </source>
</evidence>
<proteinExistence type="predicted"/>
<evidence type="ECO:0000256" key="12">
    <source>
        <dbReference type="ARBA" id="ARBA00022777"/>
    </source>
</evidence>
<dbReference type="InterPro" id="IPR036691">
    <property type="entry name" value="Endo/exonu/phosph_ase_sf"/>
</dbReference>
<dbReference type="InterPro" id="IPR032675">
    <property type="entry name" value="LRR_dom_sf"/>
</dbReference>
<dbReference type="GO" id="GO:0005886">
    <property type="term" value="C:plasma membrane"/>
    <property type="evidence" value="ECO:0007669"/>
    <property type="project" value="UniProtKB-SubCell"/>
</dbReference>
<keyword evidence="16" id="KW-0675">Receptor</keyword>
<keyword evidence="4" id="KW-0723">Serine/threonine-protein kinase</keyword>
<evidence type="ECO:0000256" key="6">
    <source>
        <dbReference type="ARBA" id="ARBA00022614"/>
    </source>
</evidence>
<evidence type="ECO:0000256" key="13">
    <source>
        <dbReference type="ARBA" id="ARBA00022840"/>
    </source>
</evidence>
<dbReference type="Gene3D" id="1.10.510.10">
    <property type="entry name" value="Transferase(Phosphotransferase) domain 1"/>
    <property type="match status" value="1"/>
</dbReference>
<evidence type="ECO:0000256" key="17">
    <source>
        <dbReference type="ARBA" id="ARBA00023180"/>
    </source>
</evidence>
<dbReference type="Gene3D" id="2.60.120.430">
    <property type="entry name" value="Galactose-binding lectin"/>
    <property type="match status" value="1"/>
</dbReference>
<keyword evidence="10" id="KW-0677">Repeat</keyword>
<evidence type="ECO:0000256" key="11">
    <source>
        <dbReference type="ARBA" id="ARBA00022741"/>
    </source>
</evidence>
<evidence type="ECO:0000256" key="9">
    <source>
        <dbReference type="ARBA" id="ARBA00022729"/>
    </source>
</evidence>
<dbReference type="EMBL" id="CAJGYO010000004">
    <property type="protein sequence ID" value="CAD6225232.1"/>
    <property type="molecule type" value="Genomic_DNA"/>
</dbReference>
<gene>
    <name evidence="24" type="ORF">NCGR_LOCUS17369</name>
</gene>
<keyword evidence="12" id="KW-0418">Kinase</keyword>
<dbReference type="PANTHER" id="PTHR48006">
    <property type="entry name" value="LEUCINE-RICH REPEAT-CONTAINING PROTEIN DDB_G0281931-RELATED"/>
    <property type="match status" value="1"/>
</dbReference>
<dbReference type="InterPro" id="IPR008271">
    <property type="entry name" value="Ser/Thr_kinase_AS"/>
</dbReference>
<feature type="binding site" evidence="20">
    <location>
        <position position="683"/>
    </location>
    <ligand>
        <name>ATP</name>
        <dbReference type="ChEBI" id="CHEBI:30616"/>
    </ligand>
</feature>
<comment type="caution">
    <text evidence="24">The sequence shown here is derived from an EMBL/GenBank/DDBJ whole genome shotgun (WGS) entry which is preliminary data.</text>
</comment>
<keyword evidence="8 21" id="KW-0812">Transmembrane</keyword>
<evidence type="ECO:0000256" key="20">
    <source>
        <dbReference type="PROSITE-ProRule" id="PRU10141"/>
    </source>
</evidence>
<dbReference type="InterPro" id="IPR000719">
    <property type="entry name" value="Prot_kinase_dom"/>
</dbReference>
<dbReference type="PANTHER" id="PTHR48006:SF68">
    <property type="entry name" value="PROTEIN KINASE DOMAIN-CONTAINING PROTEIN"/>
    <property type="match status" value="1"/>
</dbReference>
<keyword evidence="7" id="KW-0808">Transferase</keyword>
<feature type="signal peptide" evidence="22">
    <location>
        <begin position="1"/>
        <end position="30"/>
    </location>
</feature>
<dbReference type="InterPro" id="IPR001611">
    <property type="entry name" value="Leu-rich_rpt"/>
</dbReference>
<comment type="catalytic activity">
    <reaction evidence="19">
        <text>L-seryl-[protein] + ATP = O-phospho-L-seryl-[protein] + ADP + H(+)</text>
        <dbReference type="Rhea" id="RHEA:17989"/>
        <dbReference type="Rhea" id="RHEA-COMP:9863"/>
        <dbReference type="Rhea" id="RHEA-COMP:11604"/>
        <dbReference type="ChEBI" id="CHEBI:15378"/>
        <dbReference type="ChEBI" id="CHEBI:29999"/>
        <dbReference type="ChEBI" id="CHEBI:30616"/>
        <dbReference type="ChEBI" id="CHEBI:83421"/>
        <dbReference type="ChEBI" id="CHEBI:456216"/>
        <dbReference type="EC" id="2.7.11.1"/>
    </reaction>
</comment>
<dbReference type="PROSITE" id="PS00107">
    <property type="entry name" value="PROTEIN_KINASE_ATP"/>
    <property type="match status" value="1"/>
</dbReference>
<name>A0A811NN47_9POAL</name>
<evidence type="ECO:0000256" key="19">
    <source>
        <dbReference type="ARBA" id="ARBA00048679"/>
    </source>
</evidence>
<dbReference type="Proteomes" id="UP000604825">
    <property type="component" value="Unassembled WGS sequence"/>
</dbReference>
<comment type="catalytic activity">
    <reaction evidence="18">
        <text>L-threonyl-[protein] + ATP = O-phospho-L-threonyl-[protein] + ADP + H(+)</text>
        <dbReference type="Rhea" id="RHEA:46608"/>
        <dbReference type="Rhea" id="RHEA-COMP:11060"/>
        <dbReference type="Rhea" id="RHEA-COMP:11605"/>
        <dbReference type="ChEBI" id="CHEBI:15378"/>
        <dbReference type="ChEBI" id="CHEBI:30013"/>
        <dbReference type="ChEBI" id="CHEBI:30616"/>
        <dbReference type="ChEBI" id="CHEBI:61977"/>
        <dbReference type="ChEBI" id="CHEBI:456216"/>
        <dbReference type="EC" id="2.7.11.1"/>
    </reaction>
</comment>
<dbReference type="CDD" id="cd14066">
    <property type="entry name" value="STKc_IRAK"/>
    <property type="match status" value="1"/>
</dbReference>
<keyword evidence="17" id="KW-0325">Glycoprotein</keyword>
<dbReference type="InterPro" id="IPR011009">
    <property type="entry name" value="Kinase-like_dom_sf"/>
</dbReference>
<evidence type="ECO:0000256" key="4">
    <source>
        <dbReference type="ARBA" id="ARBA00022527"/>
    </source>
</evidence>
<dbReference type="InterPro" id="IPR017441">
    <property type="entry name" value="Protein_kinase_ATP_BS"/>
</dbReference>
<evidence type="ECO:0000256" key="5">
    <source>
        <dbReference type="ARBA" id="ARBA00022553"/>
    </source>
</evidence>
<evidence type="ECO:0000313" key="24">
    <source>
        <dbReference type="EMBL" id="CAD6225232.1"/>
    </source>
</evidence>
<accession>A0A811NN47</accession>
<feature type="chain" id="PRO_5032731024" description="non-specific serine/threonine protein kinase" evidence="22">
    <location>
        <begin position="31"/>
        <end position="1085"/>
    </location>
</feature>
<evidence type="ECO:0000259" key="23">
    <source>
        <dbReference type="PROSITE" id="PS50011"/>
    </source>
</evidence>
<evidence type="ECO:0000256" key="2">
    <source>
        <dbReference type="ARBA" id="ARBA00004479"/>
    </source>
</evidence>
<dbReference type="PROSITE" id="PS00108">
    <property type="entry name" value="PROTEIN_KINASE_ST"/>
    <property type="match status" value="1"/>
</dbReference>
<dbReference type="InterPro" id="IPR051824">
    <property type="entry name" value="LRR_Rcpt-Like_S/T_Kinase"/>
</dbReference>
<feature type="domain" description="Protein kinase" evidence="23">
    <location>
        <begin position="655"/>
        <end position="914"/>
    </location>
</feature>
<organism evidence="24 25">
    <name type="scientific">Miscanthus lutarioriparius</name>
    <dbReference type="NCBI Taxonomy" id="422564"/>
    <lineage>
        <taxon>Eukaryota</taxon>
        <taxon>Viridiplantae</taxon>
        <taxon>Streptophyta</taxon>
        <taxon>Embryophyta</taxon>
        <taxon>Tracheophyta</taxon>
        <taxon>Spermatophyta</taxon>
        <taxon>Magnoliopsida</taxon>
        <taxon>Liliopsida</taxon>
        <taxon>Poales</taxon>
        <taxon>Poaceae</taxon>
        <taxon>PACMAD clade</taxon>
        <taxon>Panicoideae</taxon>
        <taxon>Andropogonodae</taxon>
        <taxon>Andropogoneae</taxon>
        <taxon>Saccharinae</taxon>
        <taxon>Miscanthus</taxon>
    </lineage>
</organism>
<evidence type="ECO:0000256" key="22">
    <source>
        <dbReference type="SAM" id="SignalP"/>
    </source>
</evidence>
<keyword evidence="13 20" id="KW-0067">ATP-binding</keyword>
<dbReference type="EC" id="2.7.11.1" evidence="3"/>
<keyword evidence="5" id="KW-0597">Phosphoprotein</keyword>
<dbReference type="PROSITE" id="PS50011">
    <property type="entry name" value="PROTEIN_KINASE_DOM"/>
    <property type="match status" value="1"/>
</dbReference>
<sequence length="1085" mass="118198">MACRPPCPCGWSCFCMVFFLGLLLAEAVHGAGRSEPAARSTPSLVPAEARVLRRIAVRLGVSSWDFTAGTGPCDQGDSGVHCDCSFSNGTICHVTEIFLKGQNFSGELPPDFADLPNLLQLDLSRSLFHGGVPDQWARMKLQGLSLMGNRLSGPFPMVLTRITTLTNLSIESNEFYGPTPPEIGHLIRIEKLILSTNEFTGPLPTALSLFSNITDLRISSTNFSGRMPDFWGKLKRLEKLQIEGSLLEGPLPSSLSELTNLSDLRISDLRGSGSSFPDLSRMTSMNKLVLRNCSISGSIPPYIGTWTTLKHLDLSFNKLSGEIPPSFASMGAVDYMDISFNNFTTGSSGPSQCLQGSVNLVESYSAEANSLNSIQPCLKRNFPCVASNGQYHSSLHINCGDKEATINGTKYEADTTPKGASLLYVSPGLNWAFSSTGNFMDDNINDDDYIATSASTLVVPNSDLYTKARLSPLSLTYYGLCMLSGSYTVNLHFAEIVFTNDSTYYSLGKRRFNVFIQGRMVLEDFDIEQSAGAAAKPVIKTFQTYVTNHTLEIQFYWAGRGTTGIPYRGSYGPLISAISAVEPPKAGSSKKRSSRASIALIIGIPIVAIFAALIVGIYCIIKKQRKSSMHKELRALDLQIGSFTLRQIKAATRNFDAANKIGEGGFGSVYKGLLSDGTIIAVKQLSSRSKQGNREFVNEIGMISALQHPNLVKLYGCCTEGNQLSLVYEYMENNCLARALFVEQYRLRMDWGTRHKICLGIARGLAYLHEDSAIRIVHRDIKASNILLDKDLNAKISDFGLAKLNEDDHTHISTKVAGTIGYMAPEYAMRGYLTDKADVYSFGVVVLEIACVLHERGTLLELVDPDLGSNYSTEEALLMLNVALLCTTAAPTLRPKMSKVVSLLEGSTPLQTLLSDLSLAANSLSSSGVRRNFWQNPSESQSLTAQASCSDTNESSTIDIDGILRPLNTGSSLWSVVSELLSIFYFVSEKITNWTLILHLIAVNYQLQLGDELIPIKIFASTWNVGGKSPRGLNLDEWLHSSPPADIYVLGFQEIVPLNAGNVLGTEDNLPAKKSVSLVSLSGGH</sequence>
<evidence type="ECO:0000256" key="3">
    <source>
        <dbReference type="ARBA" id="ARBA00012513"/>
    </source>
</evidence>
<dbReference type="FunFam" id="3.80.10.10:FF:000452">
    <property type="entry name" value="Probable LRR receptor-like serine/threonine-protein kinase RFK1"/>
    <property type="match status" value="1"/>
</dbReference>
<dbReference type="Pfam" id="PF07714">
    <property type="entry name" value="PK_Tyr_Ser-Thr"/>
    <property type="match status" value="1"/>
</dbReference>
<dbReference type="GO" id="GO:0004674">
    <property type="term" value="F:protein serine/threonine kinase activity"/>
    <property type="evidence" value="ECO:0007669"/>
    <property type="project" value="UniProtKB-KW"/>
</dbReference>
<dbReference type="OrthoDB" id="1893746at2759"/>
<dbReference type="InterPro" id="IPR021720">
    <property type="entry name" value="Malectin_dom"/>
</dbReference>
<evidence type="ECO:0000256" key="21">
    <source>
        <dbReference type="SAM" id="Phobius"/>
    </source>
</evidence>
<dbReference type="Gene3D" id="3.60.10.10">
    <property type="entry name" value="Endonuclease/exonuclease/phosphatase"/>
    <property type="match status" value="1"/>
</dbReference>
<protein>
    <recommendedName>
        <fullName evidence="3">non-specific serine/threonine protein kinase</fullName>
        <ecNumber evidence="3">2.7.11.1</ecNumber>
    </recommendedName>
</protein>
<feature type="transmembrane region" description="Helical" evidence="21">
    <location>
        <begin position="598"/>
        <end position="621"/>
    </location>
</feature>
<dbReference type="AlphaFoldDB" id="A0A811NN47"/>
<evidence type="ECO:0000256" key="10">
    <source>
        <dbReference type="ARBA" id="ARBA00022737"/>
    </source>
</evidence>
<dbReference type="FunFam" id="3.30.200.20:FF:000217">
    <property type="entry name" value="probable LRR receptor-like serine/threonine-protein kinase At1g53430"/>
    <property type="match status" value="1"/>
</dbReference>
<keyword evidence="15 21" id="KW-0472">Membrane</keyword>
<keyword evidence="9 22" id="KW-0732">Signal</keyword>
<dbReference type="Gene3D" id="3.30.200.20">
    <property type="entry name" value="Phosphorylase Kinase, domain 1"/>
    <property type="match status" value="1"/>
</dbReference>
<keyword evidence="11 20" id="KW-0547">Nucleotide-binding</keyword>
<dbReference type="Gene3D" id="3.80.10.10">
    <property type="entry name" value="Ribonuclease Inhibitor"/>
    <property type="match status" value="2"/>
</dbReference>
<evidence type="ECO:0000256" key="15">
    <source>
        <dbReference type="ARBA" id="ARBA00023136"/>
    </source>
</evidence>
<dbReference type="SUPFAM" id="SSF52058">
    <property type="entry name" value="L domain-like"/>
    <property type="match status" value="1"/>
</dbReference>